<evidence type="ECO:0000256" key="8">
    <source>
        <dbReference type="PIRSR" id="PIRSR005096-3"/>
    </source>
</evidence>
<dbReference type="GO" id="GO:0030246">
    <property type="term" value="F:carbohydrate binding"/>
    <property type="evidence" value="ECO:0007669"/>
    <property type="project" value="InterPro"/>
</dbReference>
<evidence type="ECO:0000256" key="7">
    <source>
        <dbReference type="PIRSR" id="PIRSR005096-2"/>
    </source>
</evidence>
<comment type="similarity">
    <text evidence="2 5">Belongs to the aldose epimerase family.</text>
</comment>
<evidence type="ECO:0000256" key="4">
    <source>
        <dbReference type="ARBA" id="ARBA00023277"/>
    </source>
</evidence>
<feature type="active site" description="Proton acceptor" evidence="6">
    <location>
        <position position="307"/>
    </location>
</feature>
<dbReference type="EMBL" id="JAAIUO010000002">
    <property type="protein sequence ID" value="NSK14217.1"/>
    <property type="molecule type" value="Genomic_DNA"/>
</dbReference>
<protein>
    <recommendedName>
        <fullName evidence="5">Aldose 1-epimerase</fullName>
        <ecNumber evidence="5">5.1.3.3</ecNumber>
    </recommendedName>
</protein>
<feature type="active site" description="Proton donor" evidence="6">
    <location>
        <position position="173"/>
    </location>
</feature>
<proteinExistence type="inferred from homology"/>
<reference evidence="11 12" key="1">
    <citation type="journal article" date="2020" name="Cell Host Microbe">
        <title>Functional and Genomic Variation between Human-Derived Isolates of Lachnospiraceae Reveals Inter- and Intra-Species Diversity.</title>
        <authorList>
            <person name="Sorbara M.T."/>
            <person name="Littmann E.R."/>
            <person name="Fontana E."/>
            <person name="Moody T.U."/>
            <person name="Kohout C.E."/>
            <person name="Gjonbalaj M."/>
            <person name="Eaton V."/>
            <person name="Seok R."/>
            <person name="Leiner I.M."/>
            <person name="Pamer E.G."/>
        </authorList>
    </citation>
    <scope>NUCLEOTIDE SEQUENCE [LARGE SCALE GENOMIC DNA]</scope>
    <source>
        <strain evidence="10 11">MSK.17.11</strain>
        <strain evidence="9 12">MSK.17.38</strain>
    </source>
</reference>
<evidence type="ECO:0000256" key="5">
    <source>
        <dbReference type="PIRNR" id="PIRNR005096"/>
    </source>
</evidence>
<evidence type="ECO:0000256" key="3">
    <source>
        <dbReference type="ARBA" id="ARBA00023235"/>
    </source>
</evidence>
<feature type="binding site" evidence="7">
    <location>
        <position position="245"/>
    </location>
    <ligand>
        <name>beta-D-galactose</name>
        <dbReference type="ChEBI" id="CHEBI:27667"/>
    </ligand>
</feature>
<dbReference type="Pfam" id="PF01263">
    <property type="entry name" value="Aldose_epim"/>
    <property type="match status" value="1"/>
</dbReference>
<feature type="binding site" evidence="8">
    <location>
        <begin position="76"/>
        <end position="77"/>
    </location>
    <ligand>
        <name>beta-D-galactose</name>
        <dbReference type="ChEBI" id="CHEBI:27667"/>
    </ligand>
</feature>
<dbReference type="NCBIfam" id="NF008277">
    <property type="entry name" value="PRK11055.1"/>
    <property type="match status" value="1"/>
</dbReference>
<evidence type="ECO:0000256" key="2">
    <source>
        <dbReference type="ARBA" id="ARBA00006206"/>
    </source>
</evidence>
<keyword evidence="4 5" id="KW-0119">Carbohydrate metabolism</keyword>
<sequence>MQKFGILKNGEEAHLYSLKNQNGMEIKVSDFGATLAQVLIPASGGRMIDVVAGYDDVTGYEKGEASIGATVGRVANRIGGASFEIEGKTYLLTANDGKNTLHGGRDFYPKRLWKTVEADESHVTFELFSPDGDQGFPGNFTVSVTYTLTEENGVKIHYHGVSDQDTLVNMINHSYFNLAGHESGSVLSQEAWVDAKTYTRADEESIPTGEFVSVEGTPMDFRTRKVIGRDIEADYEALILGKGYDHNYVLNGSGFRKVAGMYAKETGIGMEVYTDLPGVHLYTANYLENEPGKGGVVYQIRDFLCFETQYFPDAVHKEQFEGPIVKANEAYDTTTEYRFYTE</sequence>
<reference evidence="10" key="2">
    <citation type="submission" date="2020-02" db="EMBL/GenBank/DDBJ databases">
        <authorList>
            <person name="Littmann E."/>
            <person name="Sorbara M."/>
        </authorList>
    </citation>
    <scope>NUCLEOTIDE SEQUENCE</scope>
    <source>
        <strain evidence="10">MSK.17.11</strain>
        <strain evidence="9">MSK.17.38</strain>
    </source>
</reference>
<dbReference type="RefSeq" id="WP_173814468.1">
    <property type="nucleotide sequence ID" value="NZ_JAAITX010000002.1"/>
</dbReference>
<evidence type="ECO:0000313" key="10">
    <source>
        <dbReference type="EMBL" id="NVH57696.1"/>
    </source>
</evidence>
<dbReference type="PANTHER" id="PTHR10091">
    <property type="entry name" value="ALDOSE-1-EPIMERASE"/>
    <property type="match status" value="1"/>
</dbReference>
<name>A0A850HH23_9FIRM</name>
<dbReference type="SUPFAM" id="SSF74650">
    <property type="entry name" value="Galactose mutarotase-like"/>
    <property type="match status" value="1"/>
</dbReference>
<evidence type="ECO:0000256" key="6">
    <source>
        <dbReference type="PIRSR" id="PIRSR005096-1"/>
    </source>
</evidence>
<dbReference type="EC" id="5.1.3.3" evidence="5"/>
<dbReference type="InterPro" id="IPR008183">
    <property type="entry name" value="Aldose_1/G6P_1-epimerase"/>
</dbReference>
<accession>A0A850HH23</accession>
<organism evidence="10 11">
    <name type="scientific">Dorea phocaeensis</name>
    <dbReference type="NCBI Taxonomy" id="2040291"/>
    <lineage>
        <taxon>Bacteria</taxon>
        <taxon>Bacillati</taxon>
        <taxon>Bacillota</taxon>
        <taxon>Clostridia</taxon>
        <taxon>Lachnospirales</taxon>
        <taxon>Lachnospiraceae</taxon>
        <taxon>Dorea</taxon>
    </lineage>
</organism>
<dbReference type="InterPro" id="IPR047215">
    <property type="entry name" value="Galactose_mutarotase-like"/>
</dbReference>
<dbReference type="CDD" id="cd09019">
    <property type="entry name" value="galactose_mutarotase_like"/>
    <property type="match status" value="1"/>
</dbReference>
<dbReference type="PIRSF" id="PIRSF005096">
    <property type="entry name" value="GALM"/>
    <property type="match status" value="1"/>
</dbReference>
<dbReference type="GO" id="GO:0006006">
    <property type="term" value="P:glucose metabolic process"/>
    <property type="evidence" value="ECO:0007669"/>
    <property type="project" value="TreeGrafter"/>
</dbReference>
<gene>
    <name evidence="10" type="ORF">G5A66_03315</name>
    <name evidence="9" type="ORF">G5A75_04885</name>
</gene>
<dbReference type="GO" id="GO:0004034">
    <property type="term" value="F:aldose 1-epimerase activity"/>
    <property type="evidence" value="ECO:0007669"/>
    <property type="project" value="UniProtKB-EC"/>
</dbReference>
<evidence type="ECO:0000313" key="9">
    <source>
        <dbReference type="EMBL" id="NSK14217.1"/>
    </source>
</evidence>
<keyword evidence="3 5" id="KW-0413">Isomerase</keyword>
<comment type="caution">
    <text evidence="10">The sequence shown here is derived from an EMBL/GenBank/DDBJ whole genome shotgun (WGS) entry which is preliminary data.</text>
</comment>
<dbReference type="Proteomes" id="UP000528555">
    <property type="component" value="Unassembled WGS sequence"/>
</dbReference>
<dbReference type="PANTHER" id="PTHR10091:SF0">
    <property type="entry name" value="GALACTOSE MUTAROTASE"/>
    <property type="match status" value="1"/>
</dbReference>
<evidence type="ECO:0000313" key="12">
    <source>
        <dbReference type="Proteomes" id="UP000701680"/>
    </source>
</evidence>
<evidence type="ECO:0000313" key="11">
    <source>
        <dbReference type="Proteomes" id="UP000528555"/>
    </source>
</evidence>
<dbReference type="InterPro" id="IPR011013">
    <property type="entry name" value="Gal_mutarotase_sf_dom"/>
</dbReference>
<dbReference type="InterPro" id="IPR015443">
    <property type="entry name" value="Aldose_1-epimerase"/>
</dbReference>
<keyword evidence="11" id="KW-1185">Reference proteome</keyword>
<comment type="catalytic activity">
    <reaction evidence="5">
        <text>alpha-D-glucose = beta-D-glucose</text>
        <dbReference type="Rhea" id="RHEA:10264"/>
        <dbReference type="ChEBI" id="CHEBI:15903"/>
        <dbReference type="ChEBI" id="CHEBI:17925"/>
        <dbReference type="EC" id="5.1.3.3"/>
    </reaction>
</comment>
<feature type="binding site" evidence="8">
    <location>
        <begin position="173"/>
        <end position="175"/>
    </location>
    <ligand>
        <name>beta-D-galactose</name>
        <dbReference type="ChEBI" id="CHEBI:27667"/>
    </ligand>
</feature>
<dbReference type="InterPro" id="IPR014718">
    <property type="entry name" value="GH-type_carb-bd"/>
</dbReference>
<evidence type="ECO:0000256" key="1">
    <source>
        <dbReference type="ARBA" id="ARBA00005028"/>
    </source>
</evidence>
<dbReference type="GO" id="GO:0033499">
    <property type="term" value="P:galactose catabolic process via UDP-galactose, Leloir pathway"/>
    <property type="evidence" value="ECO:0007669"/>
    <property type="project" value="TreeGrafter"/>
</dbReference>
<dbReference type="UniPathway" id="UPA00242"/>
<comment type="pathway">
    <text evidence="1 5">Carbohydrate metabolism; hexose metabolism.</text>
</comment>
<dbReference type="EMBL" id="JAAITX010000002">
    <property type="protein sequence ID" value="NVH57696.1"/>
    <property type="molecule type" value="Genomic_DNA"/>
</dbReference>
<dbReference type="AlphaFoldDB" id="A0A850HH23"/>
<dbReference type="Gene3D" id="2.70.98.10">
    <property type="match status" value="1"/>
</dbReference>
<dbReference type="Proteomes" id="UP000701680">
    <property type="component" value="Unassembled WGS sequence"/>
</dbReference>